<dbReference type="InterPro" id="IPR015421">
    <property type="entry name" value="PyrdxlP-dep_Trfase_major"/>
</dbReference>
<evidence type="ECO:0000313" key="8">
    <source>
        <dbReference type="EMBL" id="MYL21945.1"/>
    </source>
</evidence>
<protein>
    <submittedName>
        <fullName evidence="8">Aminotransferase class I/II-fold pyridoxal phosphate-dependent enzyme</fullName>
    </submittedName>
</protein>
<feature type="domain" description="Orn/Lys/Arg decarboxylase C-terminal" evidence="7">
    <location>
        <begin position="396"/>
        <end position="444"/>
    </location>
</feature>
<comment type="caution">
    <text evidence="8">The sequence shown here is derived from an EMBL/GenBank/DDBJ whole genome shotgun (WGS) entry which is preliminary data.</text>
</comment>
<dbReference type="InterPro" id="IPR008286">
    <property type="entry name" value="Prn/Lys/Arg_de-COase_C"/>
</dbReference>
<dbReference type="GO" id="GO:0008483">
    <property type="term" value="F:transaminase activity"/>
    <property type="evidence" value="ECO:0007669"/>
    <property type="project" value="UniProtKB-KW"/>
</dbReference>
<evidence type="ECO:0000256" key="3">
    <source>
        <dbReference type="ARBA" id="ARBA00022793"/>
    </source>
</evidence>
<reference evidence="8 9" key="1">
    <citation type="submission" date="2019-11" db="EMBL/GenBank/DDBJ databases">
        <title>Genome sequences of 17 halophilic strains isolated from different environments.</title>
        <authorList>
            <person name="Furrow R.E."/>
        </authorList>
    </citation>
    <scope>NUCLEOTIDE SEQUENCE [LARGE SCALE GENOMIC DNA]</scope>
    <source>
        <strain evidence="8 9">22511_23_Filter</strain>
    </source>
</reference>
<dbReference type="SUPFAM" id="SSF55904">
    <property type="entry name" value="Ornithine decarboxylase C-terminal domain"/>
    <property type="match status" value="1"/>
</dbReference>
<evidence type="ECO:0000313" key="9">
    <source>
        <dbReference type="Proteomes" id="UP000460949"/>
    </source>
</evidence>
<dbReference type="Pfam" id="PF03711">
    <property type="entry name" value="OKR_DC_1_C"/>
    <property type="match status" value="1"/>
</dbReference>
<dbReference type="InterPro" id="IPR000310">
    <property type="entry name" value="Orn/Lys/Arg_deCO2ase_major_dom"/>
</dbReference>
<organism evidence="8 9">
    <name type="scientific">Halobacillus litoralis</name>
    <dbReference type="NCBI Taxonomy" id="45668"/>
    <lineage>
        <taxon>Bacteria</taxon>
        <taxon>Bacillati</taxon>
        <taxon>Bacillota</taxon>
        <taxon>Bacilli</taxon>
        <taxon>Bacillales</taxon>
        <taxon>Bacillaceae</taxon>
        <taxon>Halobacillus</taxon>
    </lineage>
</organism>
<comment type="similarity">
    <text evidence="2">Belongs to the Orn/Lys/Arg decarboxylase class-I family.</text>
</comment>
<evidence type="ECO:0000259" key="7">
    <source>
        <dbReference type="Pfam" id="PF03711"/>
    </source>
</evidence>
<evidence type="ECO:0000256" key="5">
    <source>
        <dbReference type="ARBA" id="ARBA00023239"/>
    </source>
</evidence>
<dbReference type="EMBL" id="WMET01000009">
    <property type="protein sequence ID" value="MYL21945.1"/>
    <property type="molecule type" value="Genomic_DNA"/>
</dbReference>
<sequence>MNVKSTPLYEALQKNREREPISFHVPGHKYGKLYKGMHADFLGLDATEISGLDDLHAPEGVIRQAQEKAADFFGSEETFFLVNGTTVGNLALLLTVCGPGDEIIVQRNCHKSVLNGIELAGAKPVFIAPEFEEDTGRYSRVTPGSIKNALEQYPESRAVFLTYPDYFGRAYPLREIASIIHQMGIPLLIDEAHGVHFHLGSPFPEPALTAGADAVVQSAHKMAPAMTMASYLHIQGRRISSSRLRHYLQMLQSSSPSYPLMASLDLARDYLQQWSEEDRRRLLSFIEEVRAVWKGYPEHWRVLSGSSNDDDLKIILEPEKDTGFAVADVLEEEGLIPEMASSDQVLLVLGLEPYFSLDNLKKQLAFVDNKLKKMGNHATIKQDHISFPPIQTLEWSYSEMREKPAVVMDWNKAEGRVAAEAIIPYPPGIPLILKGERLSSTHIQAVHSLLEKGARFQNLDMATGVRVFKGE</sequence>
<dbReference type="InterPro" id="IPR015424">
    <property type="entry name" value="PyrdxlP-dep_Trfase"/>
</dbReference>
<dbReference type="Gene3D" id="3.90.105.10">
    <property type="entry name" value="Molybdopterin biosynthesis moea protein, domain 2"/>
    <property type="match status" value="1"/>
</dbReference>
<dbReference type="InterPro" id="IPR052357">
    <property type="entry name" value="Orn_Lys_Arg_decarboxylase-I"/>
</dbReference>
<dbReference type="AlphaFoldDB" id="A0A845DZV4"/>
<name>A0A845DZV4_9BACI</name>
<keyword evidence="8" id="KW-0032">Aminotransferase</keyword>
<dbReference type="InterPro" id="IPR036633">
    <property type="entry name" value="Prn/Lys/Arg_de-COase_C_sf"/>
</dbReference>
<keyword evidence="5" id="KW-0456">Lyase</keyword>
<evidence type="ECO:0000256" key="2">
    <source>
        <dbReference type="ARBA" id="ARBA00010671"/>
    </source>
</evidence>
<dbReference type="SUPFAM" id="SSF53383">
    <property type="entry name" value="PLP-dependent transferases"/>
    <property type="match status" value="1"/>
</dbReference>
<gene>
    <name evidence="8" type="ORF">GLW04_18890</name>
</gene>
<proteinExistence type="inferred from homology"/>
<dbReference type="GO" id="GO:0016831">
    <property type="term" value="F:carboxy-lyase activity"/>
    <property type="evidence" value="ECO:0007669"/>
    <property type="project" value="UniProtKB-KW"/>
</dbReference>
<keyword evidence="8" id="KW-0808">Transferase</keyword>
<dbReference type="RefSeq" id="WP_160839865.1">
    <property type="nucleotide sequence ID" value="NZ_WMET01000009.1"/>
</dbReference>
<feature type="domain" description="Orn/Lys/Arg decarboxylases family 1 pyridoxal-P attachment site" evidence="6">
    <location>
        <begin position="6"/>
        <end position="278"/>
    </location>
</feature>
<dbReference type="PANTHER" id="PTHR43277">
    <property type="entry name" value="ARGININE DECARBOXYLASE"/>
    <property type="match status" value="1"/>
</dbReference>
<evidence type="ECO:0000259" key="6">
    <source>
        <dbReference type="Pfam" id="PF01276"/>
    </source>
</evidence>
<evidence type="ECO:0000256" key="4">
    <source>
        <dbReference type="ARBA" id="ARBA00022898"/>
    </source>
</evidence>
<dbReference type="Proteomes" id="UP000460949">
    <property type="component" value="Unassembled WGS sequence"/>
</dbReference>
<dbReference type="Gene3D" id="3.40.640.10">
    <property type="entry name" value="Type I PLP-dependent aspartate aminotransferase-like (Major domain)"/>
    <property type="match status" value="1"/>
</dbReference>
<dbReference type="Pfam" id="PF01276">
    <property type="entry name" value="OKR_DC_1"/>
    <property type="match status" value="1"/>
</dbReference>
<keyword evidence="3" id="KW-0210">Decarboxylase</keyword>
<comment type="cofactor">
    <cofactor evidence="1">
        <name>pyridoxal 5'-phosphate</name>
        <dbReference type="ChEBI" id="CHEBI:597326"/>
    </cofactor>
</comment>
<accession>A0A845DZV4</accession>
<dbReference type="PANTHER" id="PTHR43277:SF3">
    <property type="entry name" value="DECARBOXYLASE, PUTATIVE-RELATED"/>
    <property type="match status" value="1"/>
</dbReference>
<keyword evidence="4" id="KW-0663">Pyridoxal phosphate</keyword>
<evidence type="ECO:0000256" key="1">
    <source>
        <dbReference type="ARBA" id="ARBA00001933"/>
    </source>
</evidence>